<feature type="compositionally biased region" description="Low complexity" evidence="1">
    <location>
        <begin position="322"/>
        <end position="342"/>
    </location>
</feature>
<name>A0A0F7SM85_PHARH</name>
<evidence type="ECO:0000256" key="1">
    <source>
        <dbReference type="SAM" id="MobiDB-lite"/>
    </source>
</evidence>
<feature type="region of interest" description="Disordered" evidence="1">
    <location>
        <begin position="42"/>
        <end position="61"/>
    </location>
</feature>
<evidence type="ECO:0000313" key="2">
    <source>
        <dbReference type="EMBL" id="CDZ98579.1"/>
    </source>
</evidence>
<feature type="compositionally biased region" description="Low complexity" evidence="1">
    <location>
        <begin position="364"/>
        <end position="377"/>
    </location>
</feature>
<accession>A0A0F7SM85</accession>
<feature type="compositionally biased region" description="Polar residues" evidence="1">
    <location>
        <begin position="410"/>
        <end position="443"/>
    </location>
</feature>
<feature type="compositionally biased region" description="Basic and acidic residues" evidence="1">
    <location>
        <begin position="221"/>
        <end position="231"/>
    </location>
</feature>
<feature type="compositionally biased region" description="Low complexity" evidence="1">
    <location>
        <begin position="151"/>
        <end position="160"/>
    </location>
</feature>
<dbReference type="EMBL" id="LN483345">
    <property type="protein sequence ID" value="CDZ98579.1"/>
    <property type="molecule type" value="Genomic_DNA"/>
</dbReference>
<feature type="compositionally biased region" description="Polar residues" evidence="1">
    <location>
        <begin position="343"/>
        <end position="354"/>
    </location>
</feature>
<protein>
    <submittedName>
        <fullName evidence="2">Uncharacterized protein</fullName>
    </submittedName>
</protein>
<feature type="compositionally biased region" description="Low complexity" evidence="1">
    <location>
        <begin position="298"/>
        <end position="309"/>
    </location>
</feature>
<reference evidence="2" key="1">
    <citation type="submission" date="2014-08" db="EMBL/GenBank/DDBJ databases">
        <authorList>
            <person name="Sharma Rahul"/>
            <person name="Thines Marco"/>
        </authorList>
    </citation>
    <scope>NUCLEOTIDE SEQUENCE</scope>
</reference>
<feature type="region of interest" description="Disordered" evidence="1">
    <location>
        <begin position="397"/>
        <end position="459"/>
    </location>
</feature>
<organism evidence="2">
    <name type="scientific">Phaffia rhodozyma</name>
    <name type="common">Yeast</name>
    <name type="synonym">Xanthophyllomyces dendrorhous</name>
    <dbReference type="NCBI Taxonomy" id="264483"/>
    <lineage>
        <taxon>Eukaryota</taxon>
        <taxon>Fungi</taxon>
        <taxon>Dikarya</taxon>
        <taxon>Basidiomycota</taxon>
        <taxon>Agaricomycotina</taxon>
        <taxon>Tremellomycetes</taxon>
        <taxon>Cystofilobasidiales</taxon>
        <taxon>Mrakiaceae</taxon>
        <taxon>Phaffia</taxon>
    </lineage>
</organism>
<feature type="compositionally biased region" description="Polar residues" evidence="1">
    <location>
        <begin position="284"/>
        <end position="297"/>
    </location>
</feature>
<dbReference type="AlphaFoldDB" id="A0A0F7SM85"/>
<feature type="region of interest" description="Disordered" evidence="1">
    <location>
        <begin position="1"/>
        <end position="36"/>
    </location>
</feature>
<sequence length="552" mass="58496">MSSVRTSVGKRVSDRVSSGPWTSSSSSSSTILTFNGACRPSLNDNNILPAQSGPEPKKPLKDWLSVSSVVTGRKSPGEVISVDLERIWGAKLAGVRAEDLEEKSLSDQQPVPSVEVIKPSSPPRPRQDQIKTDPYTIDSESIKLSPPLNPPSAQSQSAIPNPAPSPPIMAKYTVDEPPLSVTSDQIASPAVNISKKSETFCEPKALPRLASAKTTSSRPIRATEAHSKNGRDSVSVAHLPKKISASPADLTPPRKSRSHSTPSKAEASLSRPRTSTAERPLANAHSQRPGNVTSVRKTTTPQATTPRTTILAPTSRLYSPTASSLAKAKSPGLSSSSSSTATIQKSPLSGSRTSLHGESKTADSPSVSSRSIRTSPIGSASKAVSIPAEQLGRVKSIPSSLKYTSKHPSVRPSMTSSGKALRPSQSSPIIKSPAQKQSSTSAAVSRKRASPKPETLNVKVQPMAERDASEDITEVGVVEVAKNDALVGQEIETEVNAEASQTEIRQFSVNLILSSTPSNHLDRSGPSCIQRSYEYAYIVCHYGLFDGHAMLC</sequence>
<feature type="region of interest" description="Disordered" evidence="1">
    <location>
        <begin position="98"/>
        <end position="385"/>
    </location>
</feature>
<proteinExistence type="predicted"/>